<proteinExistence type="predicted"/>
<dbReference type="EMBL" id="JADFTS010000005">
    <property type="protein sequence ID" value="KAF9604950.1"/>
    <property type="molecule type" value="Genomic_DNA"/>
</dbReference>
<dbReference type="InterPro" id="IPR036691">
    <property type="entry name" value="Endo/exonu/phosph_ase_sf"/>
</dbReference>
<dbReference type="Proteomes" id="UP000631114">
    <property type="component" value="Unassembled WGS sequence"/>
</dbReference>
<name>A0A835HSA4_9MAGN</name>
<organism evidence="1 2">
    <name type="scientific">Coptis chinensis</name>
    <dbReference type="NCBI Taxonomy" id="261450"/>
    <lineage>
        <taxon>Eukaryota</taxon>
        <taxon>Viridiplantae</taxon>
        <taxon>Streptophyta</taxon>
        <taxon>Embryophyta</taxon>
        <taxon>Tracheophyta</taxon>
        <taxon>Spermatophyta</taxon>
        <taxon>Magnoliopsida</taxon>
        <taxon>Ranunculales</taxon>
        <taxon>Ranunculaceae</taxon>
        <taxon>Coptidoideae</taxon>
        <taxon>Coptis</taxon>
    </lineage>
</organism>
<dbReference type="OrthoDB" id="1259237at2759"/>
<comment type="caution">
    <text evidence="1">The sequence shown here is derived from an EMBL/GenBank/DDBJ whole genome shotgun (WGS) entry which is preliminary data.</text>
</comment>
<sequence>MVEHRIGHLEASLTEQEQITIDFQGNLVTFVHAQSLYPQRKILWNDLETLNPQKTPWAVIGDFDAYLSPSEKKGGRYPSQAAMDNHRKALDDNQLVEAVHSGVTYTWWNKHLGRNKIIGKLDRMLINQKWLIVHTGWAYKALNWLTSNHSPLIGWNYNIPKPRNVPFRFIKMWCSHDNFKEMVKENWHVPIEGNPFFIMIQKLKRLKQALKIWNKKTFGHLQTNIKVKTQLLENLQIQLDTDYENEGLAQQVEQ</sequence>
<gene>
    <name evidence="1" type="ORF">IFM89_011317</name>
</gene>
<evidence type="ECO:0000313" key="1">
    <source>
        <dbReference type="EMBL" id="KAF9604950.1"/>
    </source>
</evidence>
<keyword evidence="2" id="KW-1185">Reference proteome</keyword>
<dbReference type="SUPFAM" id="SSF56219">
    <property type="entry name" value="DNase I-like"/>
    <property type="match status" value="1"/>
</dbReference>
<dbReference type="PANTHER" id="PTHR33710:SF86">
    <property type="entry name" value="VIRAL MOVEMENT PROTEIN"/>
    <property type="match status" value="1"/>
</dbReference>
<accession>A0A835HSA4</accession>
<dbReference type="AlphaFoldDB" id="A0A835HSA4"/>
<evidence type="ECO:0000313" key="2">
    <source>
        <dbReference type="Proteomes" id="UP000631114"/>
    </source>
</evidence>
<dbReference type="PANTHER" id="PTHR33710">
    <property type="entry name" value="BNAC02G09200D PROTEIN"/>
    <property type="match status" value="1"/>
</dbReference>
<protein>
    <submittedName>
        <fullName evidence="1">Uncharacterized protein</fullName>
    </submittedName>
</protein>
<dbReference type="Gene3D" id="3.60.10.10">
    <property type="entry name" value="Endonuclease/exonuclease/phosphatase"/>
    <property type="match status" value="1"/>
</dbReference>
<reference evidence="1 2" key="1">
    <citation type="submission" date="2020-10" db="EMBL/GenBank/DDBJ databases">
        <title>The Coptis chinensis genome and diversification of protoberbering-type alkaloids.</title>
        <authorList>
            <person name="Wang B."/>
            <person name="Shu S."/>
            <person name="Song C."/>
            <person name="Liu Y."/>
        </authorList>
    </citation>
    <scope>NUCLEOTIDE SEQUENCE [LARGE SCALE GENOMIC DNA]</scope>
    <source>
        <strain evidence="1">HL-2020</strain>
        <tissue evidence="1">Leaf</tissue>
    </source>
</reference>